<dbReference type="Gene3D" id="1.20.1250.20">
    <property type="entry name" value="MFS general substrate transporter like domains"/>
    <property type="match status" value="1"/>
</dbReference>
<keyword evidence="4 5" id="KW-0472">Membrane</keyword>
<evidence type="ECO:0000256" key="1">
    <source>
        <dbReference type="ARBA" id="ARBA00004370"/>
    </source>
</evidence>
<reference evidence="7" key="1">
    <citation type="submission" date="2016-03" db="EMBL/GenBank/DDBJ databases">
        <title>Updated assembly of Pseudogymnoascus destructans, the fungus causing white-nose syndrome of bats.</title>
        <authorList>
            <person name="Palmer J.M."/>
            <person name="Drees K.P."/>
            <person name="Foster J.T."/>
            <person name="Lindner D.L."/>
        </authorList>
    </citation>
    <scope>NUCLEOTIDE SEQUENCE [LARGE SCALE GENOMIC DNA]</scope>
    <source>
        <strain evidence="7">20631-21</strain>
    </source>
</reference>
<protein>
    <recommendedName>
        <fullName evidence="6">HAT C-terminal dimerisation domain-containing protein</fullName>
    </recommendedName>
</protein>
<dbReference type="PANTHER" id="PTHR23272">
    <property type="entry name" value="BED FINGER-RELATED"/>
    <property type="match status" value="1"/>
</dbReference>
<name>A0A177ANT7_9PEZI</name>
<gene>
    <name evidence="7" type="ORF">VC83_00169</name>
</gene>
<evidence type="ECO:0000256" key="5">
    <source>
        <dbReference type="SAM" id="Phobius"/>
    </source>
</evidence>
<dbReference type="AlphaFoldDB" id="A0A177ANT7"/>
<dbReference type="InterPro" id="IPR005828">
    <property type="entry name" value="MFS_sugar_transport-like"/>
</dbReference>
<dbReference type="Proteomes" id="UP000077154">
    <property type="component" value="Unassembled WGS sequence"/>
</dbReference>
<dbReference type="GO" id="GO:0046983">
    <property type="term" value="F:protein dimerization activity"/>
    <property type="evidence" value="ECO:0007669"/>
    <property type="project" value="InterPro"/>
</dbReference>
<dbReference type="VEuPathDB" id="FungiDB:GMDG_08578"/>
<keyword evidence="2 5" id="KW-0812">Transmembrane</keyword>
<evidence type="ECO:0000256" key="4">
    <source>
        <dbReference type="ARBA" id="ARBA00023136"/>
    </source>
</evidence>
<keyword evidence="3 5" id="KW-1133">Transmembrane helix</keyword>
<feature type="transmembrane region" description="Helical" evidence="5">
    <location>
        <begin position="235"/>
        <end position="254"/>
    </location>
</feature>
<evidence type="ECO:0000259" key="6">
    <source>
        <dbReference type="Pfam" id="PF05699"/>
    </source>
</evidence>
<sequence length="289" mass="32925">MSVYLYFECKSFLEDAIDQKGDFASLDDDISKAVQVGLRKYEKYYAYMDHGSNIHYIAMMLDPQLKFEMLKEEFEDEDATNVVKEQIRTYLHDRYSTPPLSDELVLPPLLNLKTMTSQPELDPYKRMLECFGKKKTIVKVSDIDIYLDSPPVAVSDAKSTDWLLKWWDSHKGEYLLMAHVARDFLAIPITEASGKGSPASYPICYICSICKVSFIVYSVECLENRTRAKGSGLNFLFLNVAMVVNTYGISVGIAAIGWKLYLVCIGRICVEMVVIYFFFVETAGKTLED</sequence>
<proteinExistence type="predicted"/>
<feature type="transmembrane region" description="Helical" evidence="5">
    <location>
        <begin position="260"/>
        <end position="279"/>
    </location>
</feature>
<dbReference type="EMBL" id="KV441386">
    <property type="protein sequence ID" value="OAF63011.1"/>
    <property type="molecule type" value="Genomic_DNA"/>
</dbReference>
<dbReference type="OrthoDB" id="2976890at2759"/>
<dbReference type="InterPro" id="IPR012337">
    <property type="entry name" value="RNaseH-like_sf"/>
</dbReference>
<dbReference type="SUPFAM" id="SSF53098">
    <property type="entry name" value="Ribonuclease H-like"/>
    <property type="match status" value="1"/>
</dbReference>
<evidence type="ECO:0000313" key="7">
    <source>
        <dbReference type="EMBL" id="OAF63011.1"/>
    </source>
</evidence>
<organism evidence="7">
    <name type="scientific">Pseudogymnoascus destructans</name>
    <dbReference type="NCBI Taxonomy" id="655981"/>
    <lineage>
        <taxon>Eukaryota</taxon>
        <taxon>Fungi</taxon>
        <taxon>Dikarya</taxon>
        <taxon>Ascomycota</taxon>
        <taxon>Pezizomycotina</taxon>
        <taxon>Leotiomycetes</taxon>
        <taxon>Thelebolales</taxon>
        <taxon>Thelebolaceae</taxon>
        <taxon>Pseudogymnoascus</taxon>
    </lineage>
</organism>
<dbReference type="GO" id="GO:0016020">
    <property type="term" value="C:membrane"/>
    <property type="evidence" value="ECO:0007669"/>
    <property type="project" value="UniProtKB-SubCell"/>
</dbReference>
<dbReference type="InterPro" id="IPR008906">
    <property type="entry name" value="HATC_C_dom"/>
</dbReference>
<evidence type="ECO:0000256" key="3">
    <source>
        <dbReference type="ARBA" id="ARBA00022989"/>
    </source>
</evidence>
<dbReference type="GeneID" id="36283268"/>
<feature type="domain" description="HAT C-terminal dimerisation" evidence="6">
    <location>
        <begin position="144"/>
        <end position="193"/>
    </location>
</feature>
<dbReference type="Pfam" id="PF00083">
    <property type="entry name" value="Sugar_tr"/>
    <property type="match status" value="1"/>
</dbReference>
<comment type="subcellular location">
    <subcellularLocation>
        <location evidence="1">Membrane</location>
    </subcellularLocation>
</comment>
<dbReference type="GO" id="GO:0022857">
    <property type="term" value="F:transmembrane transporter activity"/>
    <property type="evidence" value="ECO:0007669"/>
    <property type="project" value="InterPro"/>
</dbReference>
<dbReference type="SUPFAM" id="SSF103473">
    <property type="entry name" value="MFS general substrate transporter"/>
    <property type="match status" value="1"/>
</dbReference>
<accession>A0A177ANT7</accession>
<dbReference type="Pfam" id="PF05699">
    <property type="entry name" value="Dimer_Tnp_hAT"/>
    <property type="match status" value="1"/>
</dbReference>
<dbReference type="RefSeq" id="XP_024328281.1">
    <property type="nucleotide sequence ID" value="XM_024463865.1"/>
</dbReference>
<evidence type="ECO:0000256" key="2">
    <source>
        <dbReference type="ARBA" id="ARBA00022692"/>
    </source>
</evidence>
<dbReference type="InterPro" id="IPR036259">
    <property type="entry name" value="MFS_trans_sf"/>
</dbReference>